<dbReference type="Gene3D" id="3.40.50.150">
    <property type="entry name" value="Vaccinia Virus protein VP39"/>
    <property type="match status" value="1"/>
</dbReference>
<keyword evidence="3" id="KW-1185">Reference proteome</keyword>
<dbReference type="KEGG" id="lak:112042645"/>
<dbReference type="AlphaFoldDB" id="A0A2R2MSM7"/>
<dbReference type="GO" id="GO:0016197">
    <property type="term" value="P:endosomal transport"/>
    <property type="evidence" value="ECO:0007669"/>
    <property type="project" value="TreeGrafter"/>
</dbReference>
<evidence type="ECO:0000256" key="1">
    <source>
        <dbReference type="SAM" id="SignalP"/>
    </source>
</evidence>
<organism evidence="3 4">
    <name type="scientific">Lingula anatina</name>
    <name type="common">Brachiopod</name>
    <name type="synonym">Lingula unguis</name>
    <dbReference type="NCBI Taxonomy" id="7574"/>
    <lineage>
        <taxon>Eukaryota</taxon>
        <taxon>Metazoa</taxon>
        <taxon>Spiralia</taxon>
        <taxon>Lophotrochozoa</taxon>
        <taxon>Brachiopoda</taxon>
        <taxon>Linguliformea</taxon>
        <taxon>Lingulata</taxon>
        <taxon>Lingulida</taxon>
        <taxon>Linguloidea</taxon>
        <taxon>Lingulidae</taxon>
        <taxon>Lingula</taxon>
    </lineage>
</organism>
<feature type="signal peptide" evidence="1">
    <location>
        <begin position="1"/>
        <end position="22"/>
    </location>
</feature>
<dbReference type="InterPro" id="IPR006342">
    <property type="entry name" value="FkbM_mtfrase"/>
</dbReference>
<dbReference type="Pfam" id="PF05050">
    <property type="entry name" value="Methyltransf_21"/>
    <property type="match status" value="1"/>
</dbReference>
<dbReference type="PANTHER" id="PTHR34009:SF2">
    <property type="entry name" value="PROTEIN STAR"/>
    <property type="match status" value="1"/>
</dbReference>
<accession>A0A2R2MSM7</accession>
<name>A0A2R2MSM7_LINAN</name>
<protein>
    <submittedName>
        <fullName evidence="4">Uncharacterized protein LOC112042645</fullName>
    </submittedName>
</protein>
<dbReference type="GeneID" id="112042645"/>
<feature type="domain" description="Methyltransferase FkbM" evidence="2">
    <location>
        <begin position="122"/>
        <end position="259"/>
    </location>
</feature>
<dbReference type="GO" id="GO:0005789">
    <property type="term" value="C:endoplasmic reticulum membrane"/>
    <property type="evidence" value="ECO:0007669"/>
    <property type="project" value="TreeGrafter"/>
</dbReference>
<dbReference type="OrthoDB" id="6352234at2759"/>
<evidence type="ECO:0000313" key="3">
    <source>
        <dbReference type="Proteomes" id="UP000085678"/>
    </source>
</evidence>
<keyword evidence="1" id="KW-0732">Signal</keyword>
<dbReference type="Proteomes" id="UP000085678">
    <property type="component" value="Unplaced"/>
</dbReference>
<dbReference type="InterPro" id="IPR029063">
    <property type="entry name" value="SAM-dependent_MTases_sf"/>
</dbReference>
<proteinExistence type="predicted"/>
<evidence type="ECO:0000313" key="4">
    <source>
        <dbReference type="RefSeq" id="XP_023933266.1"/>
    </source>
</evidence>
<dbReference type="SUPFAM" id="SSF53335">
    <property type="entry name" value="S-adenosyl-L-methionine-dependent methyltransferases"/>
    <property type="match status" value="1"/>
</dbReference>
<dbReference type="GO" id="GO:0006888">
    <property type="term" value="P:endoplasmic reticulum to Golgi vesicle-mediated transport"/>
    <property type="evidence" value="ECO:0007669"/>
    <property type="project" value="TreeGrafter"/>
</dbReference>
<dbReference type="PANTHER" id="PTHR34009">
    <property type="entry name" value="PROTEIN STAR"/>
    <property type="match status" value="1"/>
</dbReference>
<feature type="chain" id="PRO_5015193126" evidence="1">
    <location>
        <begin position="23"/>
        <end position="297"/>
    </location>
</feature>
<dbReference type="GO" id="GO:0005794">
    <property type="term" value="C:Golgi apparatus"/>
    <property type="evidence" value="ECO:0007669"/>
    <property type="project" value="TreeGrafter"/>
</dbReference>
<sequence>MIKKMHLKILFLLRCILVLTTACILVEFYVSKNNQCDGPSSIFELDESSNTDTEVLQGLLSGEMDALDPKLLEFVRHRLLYAPSLGPRRLKRPNTLDYSHSGQSKVVDTFLHQRQNGFYVEAGAWDGEKTSNSLFFEKSRNWTGILIEPDPDNFEKLVRKNRKAFVVQSCLTSKPKWLDFTLSSRADAGAINPINKNRPIRGTIRLLCLPIQTLLSTIGRTHVDFFSLDIEGAELEVLRSFPWDKITVDMWTVEVHRLSENYSQALIDIRGVFTRTGMYKEVEPRGQDLLFVRQDVR</sequence>
<dbReference type="RefSeq" id="XP_023933266.1">
    <property type="nucleotide sequence ID" value="XM_024077498.1"/>
</dbReference>
<dbReference type="InterPro" id="IPR053202">
    <property type="entry name" value="EGF_Rcpt_Signaling_Reg"/>
</dbReference>
<dbReference type="GO" id="GO:0031902">
    <property type="term" value="C:late endosome membrane"/>
    <property type="evidence" value="ECO:0007669"/>
    <property type="project" value="TreeGrafter"/>
</dbReference>
<evidence type="ECO:0000259" key="2">
    <source>
        <dbReference type="Pfam" id="PF05050"/>
    </source>
</evidence>
<gene>
    <name evidence="4" type="primary">LOC112042645</name>
</gene>
<dbReference type="GO" id="GO:0005886">
    <property type="term" value="C:plasma membrane"/>
    <property type="evidence" value="ECO:0007669"/>
    <property type="project" value="TreeGrafter"/>
</dbReference>
<dbReference type="InParanoid" id="A0A2R2MSM7"/>
<reference evidence="4" key="1">
    <citation type="submission" date="2025-08" db="UniProtKB">
        <authorList>
            <consortium name="RefSeq"/>
        </authorList>
    </citation>
    <scope>IDENTIFICATION</scope>
    <source>
        <tissue evidence="4">Gonads</tissue>
    </source>
</reference>